<dbReference type="Proteomes" id="UP001430647">
    <property type="component" value="Unassembled WGS sequence"/>
</dbReference>
<evidence type="ECO:0000313" key="3">
    <source>
        <dbReference type="Proteomes" id="UP001430647"/>
    </source>
</evidence>
<name>A0AAU8I7A4_9XANT</name>
<keyword evidence="3" id="KW-1185">Reference proteome</keyword>
<dbReference type="EMBL" id="CP131914">
    <property type="protein sequence ID" value="XCI81119.1"/>
    <property type="molecule type" value="Genomic_DNA"/>
</dbReference>
<protein>
    <submittedName>
        <fullName evidence="2">Uncharacterized protein</fullName>
    </submittedName>
</protein>
<evidence type="ECO:0000313" key="1">
    <source>
        <dbReference type="EMBL" id="MCI2260600.1"/>
    </source>
</evidence>
<dbReference type="KEGG" id="xin:Q7W82_02855"/>
<sequence length="195" mass="21722">MIKADQAKALVLRCCEASREGRDRFVIQSCVLSECGDYWIIRANSEDFVLRGIHGRCYVGVNAHLVSTALGEIEIVGSGQSVDDYLQDKCDAARAGTNHYVLGPDFDKSDKAAVIRLRQNLECSLQRAMQLVSPEFSCWLTGERRMLSEAKAMLQKEGVTTSIRLLENPGCAVKIDNSIWHWTALKSALNRVETK</sequence>
<reference evidence="2" key="3">
    <citation type="submission" date="2023-08" db="EMBL/GenBank/DDBJ databases">
        <title>Complete genome sequence of Xanthomonas indica.</title>
        <authorList>
            <person name="Patil P.B."/>
            <person name="Rana R."/>
        </authorList>
    </citation>
    <scope>NUCLEOTIDE SEQUENCE</scope>
    <source>
        <strain evidence="2">PPL560</strain>
    </source>
</reference>
<reference evidence="1" key="2">
    <citation type="submission" date="2022-01" db="EMBL/GenBank/DDBJ databases">
        <authorList>
            <person name="Rana R."/>
            <person name="Patil P.B."/>
        </authorList>
    </citation>
    <scope>NUCLEOTIDE SEQUENCE</scope>
    <source>
        <strain evidence="1">PPL560</strain>
    </source>
</reference>
<evidence type="ECO:0000313" key="2">
    <source>
        <dbReference type="EMBL" id="XCI81119.1"/>
    </source>
</evidence>
<organism evidence="2">
    <name type="scientific">Xanthomonas indica</name>
    <dbReference type="NCBI Taxonomy" id="2912242"/>
    <lineage>
        <taxon>Bacteria</taxon>
        <taxon>Pseudomonadati</taxon>
        <taxon>Pseudomonadota</taxon>
        <taxon>Gammaproteobacteria</taxon>
        <taxon>Lysobacterales</taxon>
        <taxon>Lysobacteraceae</taxon>
        <taxon>Xanthomonas</taxon>
    </lineage>
</organism>
<reference evidence="1 3" key="1">
    <citation type="journal article" date="2022" name="Curr. Microbiol.">
        <title>Xanthomonas indica sp. nov., a Novel Member of Non-Pathogenic Xanthomonas Community from Healthy Rice Seeds.</title>
        <authorList>
            <person name="Rana R."/>
            <person name="Madhavan V.N."/>
            <person name="Saroha T."/>
            <person name="Bansal K."/>
            <person name="Kaur A."/>
            <person name="Sonti R.V."/>
            <person name="Patel H.K."/>
            <person name="Patil P.B."/>
        </authorList>
    </citation>
    <scope>NUCLEOTIDE SEQUENCE [LARGE SCALE GENOMIC DNA]</scope>
    <source>
        <strain evidence="1 3">PPL560</strain>
    </source>
</reference>
<dbReference type="RefSeq" id="WP_242158095.1">
    <property type="nucleotide sequence ID" value="NZ_CP131914.1"/>
</dbReference>
<dbReference type="EMBL" id="JAKJPQ010000002">
    <property type="protein sequence ID" value="MCI2260600.1"/>
    <property type="molecule type" value="Genomic_DNA"/>
</dbReference>
<accession>A0AAU8I7A4</accession>
<gene>
    <name evidence="1" type="ORF">L3V74_03520</name>
    <name evidence="2" type="ORF">Q7W82_02855</name>
</gene>
<dbReference type="AlphaFoldDB" id="A0AAU8I7A4"/>
<proteinExistence type="predicted"/>